<evidence type="ECO:0000259" key="14">
    <source>
        <dbReference type="SMART" id="SM00836"/>
    </source>
</evidence>
<dbReference type="PRINTS" id="PR01038">
    <property type="entry name" value="TRNASYNTHARG"/>
</dbReference>
<keyword evidence="7 13" id="KW-0547">Nucleotide-binding</keyword>
<dbReference type="GO" id="GO:0006420">
    <property type="term" value="P:arginyl-tRNA aminoacylation"/>
    <property type="evidence" value="ECO:0007669"/>
    <property type="project" value="InterPro"/>
</dbReference>
<dbReference type="InterPro" id="IPR014729">
    <property type="entry name" value="Rossmann-like_a/b/a_fold"/>
</dbReference>
<evidence type="ECO:0000256" key="5">
    <source>
        <dbReference type="ARBA" id="ARBA00022490"/>
    </source>
</evidence>
<keyword evidence="5" id="KW-0963">Cytoplasm</keyword>
<evidence type="ECO:0000259" key="15">
    <source>
        <dbReference type="SMART" id="SM01016"/>
    </source>
</evidence>
<dbReference type="SMART" id="SM00836">
    <property type="entry name" value="DALR_1"/>
    <property type="match status" value="1"/>
</dbReference>
<evidence type="ECO:0000256" key="13">
    <source>
        <dbReference type="RuleBase" id="RU363038"/>
    </source>
</evidence>
<comment type="catalytic activity">
    <reaction evidence="12">
        <text>tRNA(Arg) + L-arginine + ATP = L-arginyl-tRNA(Arg) + AMP + diphosphate</text>
        <dbReference type="Rhea" id="RHEA:20301"/>
        <dbReference type="Rhea" id="RHEA-COMP:9658"/>
        <dbReference type="Rhea" id="RHEA-COMP:9673"/>
        <dbReference type="ChEBI" id="CHEBI:30616"/>
        <dbReference type="ChEBI" id="CHEBI:32682"/>
        <dbReference type="ChEBI" id="CHEBI:33019"/>
        <dbReference type="ChEBI" id="CHEBI:78442"/>
        <dbReference type="ChEBI" id="CHEBI:78513"/>
        <dbReference type="ChEBI" id="CHEBI:456215"/>
        <dbReference type="EC" id="6.1.1.19"/>
    </reaction>
</comment>
<dbReference type="EMBL" id="BQMJ01000024">
    <property type="protein sequence ID" value="GJQ11435.1"/>
    <property type="molecule type" value="Genomic_DNA"/>
</dbReference>
<keyword evidence="8 13" id="KW-0067">ATP-binding</keyword>
<dbReference type="Proteomes" id="UP001061958">
    <property type="component" value="Unassembled WGS sequence"/>
</dbReference>
<dbReference type="Pfam" id="PF05746">
    <property type="entry name" value="DALR_1"/>
    <property type="match status" value="1"/>
</dbReference>
<evidence type="ECO:0000256" key="12">
    <source>
        <dbReference type="ARBA" id="ARBA00049339"/>
    </source>
</evidence>
<dbReference type="SUPFAM" id="SSF47323">
    <property type="entry name" value="Anticodon-binding domain of a subclass of class I aminoacyl-tRNA synthetases"/>
    <property type="match status" value="1"/>
</dbReference>
<evidence type="ECO:0000313" key="16">
    <source>
        <dbReference type="EMBL" id="GJQ11435.1"/>
    </source>
</evidence>
<comment type="caution">
    <text evidence="16">The sequence shown here is derived from an EMBL/GenBank/DDBJ whole genome shotgun (WGS) entry which is preliminary data.</text>
</comment>
<accession>A0A9C7PVP9</accession>
<dbReference type="SMART" id="SM01016">
    <property type="entry name" value="Arg_tRNA_synt_N"/>
    <property type="match status" value="1"/>
</dbReference>
<proteinExistence type="inferred from homology"/>
<comment type="subcellular location">
    <subcellularLocation>
        <location evidence="1">Cytoplasm</location>
    </subcellularLocation>
</comment>
<dbReference type="OrthoDB" id="68056at2759"/>
<comment type="similarity">
    <text evidence="2 13">Belongs to the class-I aminoacyl-tRNA synthetase family.</text>
</comment>
<dbReference type="CDD" id="cd00671">
    <property type="entry name" value="ArgRS_core"/>
    <property type="match status" value="1"/>
</dbReference>
<evidence type="ECO:0000256" key="10">
    <source>
        <dbReference type="ARBA" id="ARBA00023146"/>
    </source>
</evidence>
<dbReference type="InterPro" id="IPR001412">
    <property type="entry name" value="aa-tRNA-synth_I_CS"/>
</dbReference>
<dbReference type="Gene3D" id="3.40.50.620">
    <property type="entry name" value="HUPs"/>
    <property type="match status" value="1"/>
</dbReference>
<evidence type="ECO:0000256" key="9">
    <source>
        <dbReference type="ARBA" id="ARBA00022917"/>
    </source>
</evidence>
<dbReference type="PROSITE" id="PS00178">
    <property type="entry name" value="AA_TRNA_LIGASE_I"/>
    <property type="match status" value="1"/>
</dbReference>
<dbReference type="PANTHER" id="PTHR11956:SF5">
    <property type="entry name" value="ARGININE--TRNA LIGASE, CYTOPLASMIC"/>
    <property type="match status" value="1"/>
</dbReference>
<evidence type="ECO:0000256" key="1">
    <source>
        <dbReference type="ARBA" id="ARBA00004496"/>
    </source>
</evidence>
<evidence type="ECO:0000256" key="7">
    <source>
        <dbReference type="ARBA" id="ARBA00022741"/>
    </source>
</evidence>
<dbReference type="Pfam" id="PF03485">
    <property type="entry name" value="Arg_tRNA_synt_N"/>
    <property type="match status" value="1"/>
</dbReference>
<evidence type="ECO:0000256" key="3">
    <source>
        <dbReference type="ARBA" id="ARBA00011245"/>
    </source>
</evidence>
<dbReference type="InterPro" id="IPR008909">
    <property type="entry name" value="DALR_anticod-bd"/>
</dbReference>
<evidence type="ECO:0000256" key="8">
    <source>
        <dbReference type="ARBA" id="ARBA00022840"/>
    </source>
</evidence>
<keyword evidence="17" id="KW-1185">Reference proteome</keyword>
<dbReference type="SUPFAM" id="SSF52374">
    <property type="entry name" value="Nucleotidylyl transferase"/>
    <property type="match status" value="1"/>
</dbReference>
<dbReference type="InterPro" id="IPR001278">
    <property type="entry name" value="Arg-tRNA-ligase"/>
</dbReference>
<dbReference type="GO" id="GO:0005524">
    <property type="term" value="F:ATP binding"/>
    <property type="evidence" value="ECO:0007669"/>
    <property type="project" value="UniProtKB-KW"/>
</dbReference>
<evidence type="ECO:0000256" key="6">
    <source>
        <dbReference type="ARBA" id="ARBA00022598"/>
    </source>
</evidence>
<reference evidence="16" key="1">
    <citation type="journal article" date="2022" name="Proc. Natl. Acad. Sci. U.S.A.">
        <title>Life cycle and functional genomics of the unicellular red alga Galdieria for elucidating algal and plant evolution and industrial use.</title>
        <authorList>
            <person name="Hirooka S."/>
            <person name="Itabashi T."/>
            <person name="Ichinose T.M."/>
            <person name="Onuma R."/>
            <person name="Fujiwara T."/>
            <person name="Yamashita S."/>
            <person name="Jong L.W."/>
            <person name="Tomita R."/>
            <person name="Iwane A.H."/>
            <person name="Miyagishima S.Y."/>
        </authorList>
    </citation>
    <scope>NUCLEOTIDE SEQUENCE</scope>
    <source>
        <strain evidence="16">NBRC 102759</strain>
    </source>
</reference>
<feature type="domain" description="DALR anticodon binding" evidence="14">
    <location>
        <begin position="562"/>
        <end position="681"/>
    </location>
</feature>
<evidence type="ECO:0000256" key="2">
    <source>
        <dbReference type="ARBA" id="ARBA00005594"/>
    </source>
</evidence>
<evidence type="ECO:0000313" key="17">
    <source>
        <dbReference type="Proteomes" id="UP001061958"/>
    </source>
</evidence>
<evidence type="ECO:0000256" key="11">
    <source>
        <dbReference type="ARBA" id="ARBA00033033"/>
    </source>
</evidence>
<gene>
    <name evidence="16" type="ORF">GpartN1_g3226.t1</name>
</gene>
<dbReference type="Gene3D" id="3.30.1360.70">
    <property type="entry name" value="Arginyl tRNA synthetase N-terminal domain"/>
    <property type="match status" value="1"/>
</dbReference>
<dbReference type="GO" id="GO:0005737">
    <property type="term" value="C:cytoplasm"/>
    <property type="evidence" value="ECO:0007669"/>
    <property type="project" value="UniProtKB-SubCell"/>
</dbReference>
<feature type="domain" description="Arginyl tRNA synthetase N-terminal" evidence="15">
    <location>
        <begin position="100"/>
        <end position="183"/>
    </location>
</feature>
<dbReference type="InterPro" id="IPR035684">
    <property type="entry name" value="ArgRS_core"/>
</dbReference>
<sequence>MEQWSYASVGNWTAALTVVGYFPLSFVRIQRPVCINCPVTTCINRCVIHSRIFRSIFSLSRCDRSNLWKVIGSRQHSSSFQKRIAHIPLVAVHNNMTTRELLANRVTEALYNLFPDETNWDPQLTAATRPEFGDFQSNAALSLAKKRKMNPLQVAEQIAQNIQTNDICEQPQVAPPGFVNFTLKKQFVASQLQKMLADPQRLGISPRERKQRVLVDFSSPNIAKEMHVGHLRSTIIGDCICRVLEFLGHDVLRINHVGDWGTQFGMLIAYLKEVKPDALDNSSTTSLGDLVEFYKAAKKRFDEDSVFQESARKQVVALQAGDEDCIRAWSFLCEQSRKEFQQIYDMLDVKLIERGESFYNEWLGIVCKELEDSGVAVRDEGALCIFVGGHTGRQGKIQPLIVRKSDGGFNYATTDMAAIRYRVKEDKADRILYITDAGQSLHFSQVFEAAKRIGYAKPETKLEHVPFGLVQSEGGKKFKTREGETVKLKDLLQEAVRRAEEDFRNRLQAEEREESEEYIKRVAQVIGIGAIKYADLKNNRTSNYQFSYSKMLSLQGNTAPYMLYAFARIQGIYRKGDLDLTDGQSESIQFILDDPTELSLAKMLLQLEEMLFLLERDLKPNVLCDYMFELSQRFNQFYENCPVLKAESLPRRTSRLALCKLTANTLQLCLHLLGIPILERI</sequence>
<dbReference type="InterPro" id="IPR005148">
    <property type="entry name" value="Arg-tRNA-synth_N"/>
</dbReference>
<dbReference type="AlphaFoldDB" id="A0A9C7PVP9"/>
<keyword evidence="10 13" id="KW-0030">Aminoacyl-tRNA synthetase</keyword>
<dbReference type="EC" id="6.1.1.19" evidence="4"/>
<dbReference type="Pfam" id="PF00750">
    <property type="entry name" value="tRNA-synt_1d"/>
    <property type="match status" value="1"/>
</dbReference>
<keyword evidence="9 13" id="KW-0648">Protein biosynthesis</keyword>
<dbReference type="PANTHER" id="PTHR11956">
    <property type="entry name" value="ARGINYL-TRNA SYNTHETASE"/>
    <property type="match status" value="1"/>
</dbReference>
<dbReference type="NCBIfam" id="TIGR00456">
    <property type="entry name" value="argS"/>
    <property type="match status" value="1"/>
</dbReference>
<protein>
    <recommendedName>
        <fullName evidence="4">arginine--tRNA ligase</fullName>
        <ecNumber evidence="4">6.1.1.19</ecNumber>
    </recommendedName>
    <alternativeName>
        <fullName evidence="11">Arginyl-tRNA synthetase</fullName>
    </alternativeName>
</protein>
<organism evidence="16 17">
    <name type="scientific">Galdieria partita</name>
    <dbReference type="NCBI Taxonomy" id="83374"/>
    <lineage>
        <taxon>Eukaryota</taxon>
        <taxon>Rhodophyta</taxon>
        <taxon>Bangiophyceae</taxon>
        <taxon>Galdieriales</taxon>
        <taxon>Galdieriaceae</taxon>
        <taxon>Galdieria</taxon>
    </lineage>
</organism>
<keyword evidence="6 13" id="KW-0436">Ligase</keyword>
<dbReference type="Gene3D" id="1.10.730.10">
    <property type="entry name" value="Isoleucyl-tRNA Synthetase, Domain 1"/>
    <property type="match status" value="1"/>
</dbReference>
<dbReference type="InterPro" id="IPR036695">
    <property type="entry name" value="Arg-tRNA-synth_N_sf"/>
</dbReference>
<dbReference type="GO" id="GO:0004814">
    <property type="term" value="F:arginine-tRNA ligase activity"/>
    <property type="evidence" value="ECO:0007669"/>
    <property type="project" value="UniProtKB-EC"/>
</dbReference>
<comment type="subunit">
    <text evidence="3">Monomer.</text>
</comment>
<dbReference type="HAMAP" id="MF_00123">
    <property type="entry name" value="Arg_tRNA_synth"/>
    <property type="match status" value="1"/>
</dbReference>
<name>A0A9C7PVP9_9RHOD</name>
<dbReference type="InterPro" id="IPR009080">
    <property type="entry name" value="tRNAsynth_Ia_anticodon-bd"/>
</dbReference>
<evidence type="ECO:0000256" key="4">
    <source>
        <dbReference type="ARBA" id="ARBA00012837"/>
    </source>
</evidence>
<dbReference type="FunFam" id="3.40.50.620:FF:000030">
    <property type="entry name" value="Arginine--tRNA ligase"/>
    <property type="match status" value="1"/>
</dbReference>
<dbReference type="SUPFAM" id="SSF55190">
    <property type="entry name" value="Arginyl-tRNA synthetase (ArgRS), N-terminal 'additional' domain"/>
    <property type="match status" value="1"/>
</dbReference>
<reference evidence="16" key="2">
    <citation type="submission" date="2022-01" db="EMBL/GenBank/DDBJ databases">
        <authorList>
            <person name="Hirooka S."/>
            <person name="Miyagishima S.Y."/>
        </authorList>
    </citation>
    <scope>NUCLEOTIDE SEQUENCE</scope>
    <source>
        <strain evidence="16">NBRC 102759</strain>
    </source>
</reference>